<evidence type="ECO:0000313" key="1">
    <source>
        <dbReference type="EMBL" id="KLV22865.1"/>
    </source>
</evidence>
<protein>
    <submittedName>
        <fullName evidence="1">Uncharacterized protein</fullName>
    </submittedName>
</protein>
<dbReference type="PATRIC" id="fig|1397.4.peg.2853"/>
<dbReference type="Proteomes" id="UP000036045">
    <property type="component" value="Unassembled WGS sequence"/>
</dbReference>
<dbReference type="AlphaFoldDB" id="A0A0J1L1K1"/>
<comment type="caution">
    <text evidence="1">The sequence shown here is derived from an EMBL/GenBank/DDBJ whole genome shotgun (WGS) entry which is preliminary data.</text>
</comment>
<accession>A0A0J1L1K1</accession>
<sequence>MKECIFIVENENITFRKGFKDLLEVKFGKDYIVSTKDSLQDTLRGEPKLIILTQEALKEVKAMDKIKTLYEYGTKFILIKENDNGFPFELNMFNGFLSKRMPTKEMTEAIENVLLHGTIYVHPDIGAYILSKYNRFVNVLKTKEEIRL</sequence>
<proteinExistence type="predicted"/>
<dbReference type="EMBL" id="LDPH01000028">
    <property type="protein sequence ID" value="KLV22865.1"/>
    <property type="molecule type" value="Genomic_DNA"/>
</dbReference>
<dbReference type="OrthoDB" id="2873525at2"/>
<dbReference type="RefSeq" id="WP_047944127.1">
    <property type="nucleotide sequence ID" value="NZ_CP053316.1"/>
</dbReference>
<reference evidence="1 2" key="1">
    <citation type="submission" date="2015-05" db="EMBL/GenBank/DDBJ databases">
        <title>Whole genome sequence and identification of bacterial endophytes from Costus igneus.</title>
        <authorList>
            <person name="Lee Y.P."/>
            <person name="Gan H.M."/>
            <person name="Eng W."/>
            <person name="Wheatley M.S."/>
            <person name="Caraballo A."/>
            <person name="Polter S."/>
            <person name="Savka M.A."/>
            <person name="Hudson A.O."/>
        </authorList>
    </citation>
    <scope>NUCLEOTIDE SEQUENCE [LARGE SCALE GENOMIC DNA]</scope>
    <source>
        <strain evidence="1 2">RIT379</strain>
    </source>
</reference>
<evidence type="ECO:0000313" key="2">
    <source>
        <dbReference type="Proteomes" id="UP000036045"/>
    </source>
</evidence>
<keyword evidence="2" id="KW-1185">Reference proteome</keyword>
<organism evidence="1 2">
    <name type="scientific">Niallia circulans</name>
    <name type="common">Bacillus circulans</name>
    <dbReference type="NCBI Taxonomy" id="1397"/>
    <lineage>
        <taxon>Bacteria</taxon>
        <taxon>Bacillati</taxon>
        <taxon>Bacillota</taxon>
        <taxon>Bacilli</taxon>
        <taxon>Bacillales</taxon>
        <taxon>Bacillaceae</taxon>
        <taxon>Niallia</taxon>
    </lineage>
</organism>
<name>A0A0J1L1K1_NIACI</name>
<gene>
    <name evidence="1" type="ORF">ABW02_20470</name>
</gene>